<evidence type="ECO:0000313" key="2">
    <source>
        <dbReference type="Proteomes" id="UP000219573"/>
    </source>
</evidence>
<dbReference type="AlphaFoldDB" id="A0A285I8Y8"/>
<dbReference type="RefSeq" id="WP_097019293.1">
    <property type="nucleotide sequence ID" value="NZ_OBDZ01000034.1"/>
</dbReference>
<keyword evidence="2" id="KW-1185">Reference proteome</keyword>
<sequence>MNYIEFNNVTKFDLMKELIELTSSGRHVDKVLDFLSKNPEILEDEEYVNILKNPTRMRPGFYNTIMFDTKYSINIRKSLLILIMLILDSNLTKGVASTALTMTGIASKTIYKITEQERCILLDTLISDKRVIDDYLYFEKECVQNDIECPYRSNYLCNRNIAEIDNLVNELMRKEIINRSNGIIKIAF</sequence>
<evidence type="ECO:0000313" key="1">
    <source>
        <dbReference type="EMBL" id="SNY44450.1"/>
    </source>
</evidence>
<name>A0A285I8Y8_9FIRM</name>
<gene>
    <name evidence="1" type="ORF">SAMN06265827_13436</name>
</gene>
<reference evidence="2" key="1">
    <citation type="submission" date="2017-09" db="EMBL/GenBank/DDBJ databases">
        <authorList>
            <person name="Varghese N."/>
            <person name="Submissions S."/>
        </authorList>
    </citation>
    <scope>NUCLEOTIDE SEQUENCE [LARGE SCALE GENOMIC DNA]</scope>
    <source>
        <strain evidence="2">MSL47</strain>
    </source>
</reference>
<dbReference type="EMBL" id="OBDZ01000034">
    <property type="protein sequence ID" value="SNY44450.1"/>
    <property type="molecule type" value="Genomic_DNA"/>
</dbReference>
<accession>A0A285I8Y8</accession>
<dbReference type="Proteomes" id="UP000219573">
    <property type="component" value="Unassembled WGS sequence"/>
</dbReference>
<organism evidence="1 2">
    <name type="scientific">Orenia metallireducens</name>
    <dbReference type="NCBI Taxonomy" id="1413210"/>
    <lineage>
        <taxon>Bacteria</taxon>
        <taxon>Bacillati</taxon>
        <taxon>Bacillota</taxon>
        <taxon>Clostridia</taxon>
        <taxon>Halanaerobiales</taxon>
        <taxon>Halobacteroidaceae</taxon>
        <taxon>Orenia</taxon>
    </lineage>
</organism>
<protein>
    <submittedName>
        <fullName evidence="1">Uncharacterized protein</fullName>
    </submittedName>
</protein>
<proteinExistence type="predicted"/>
<dbReference type="OrthoDB" id="2111977at2"/>